<accession>A0A6P2NCH6</accession>
<sequence length="34" mass="3584">MTGKGNVAFATQTNDARLVDSRDTNFSSAPSAPR</sequence>
<dbReference type="Proteomes" id="UP000494222">
    <property type="component" value="Unassembled WGS sequence"/>
</dbReference>
<gene>
    <name evidence="2" type="ORF">BLA24064_04373</name>
</gene>
<evidence type="ECO:0000256" key="1">
    <source>
        <dbReference type="SAM" id="MobiDB-lite"/>
    </source>
</evidence>
<proteinExistence type="predicted"/>
<evidence type="ECO:0000313" key="2">
    <source>
        <dbReference type="EMBL" id="VWB92025.1"/>
    </source>
</evidence>
<dbReference type="EMBL" id="CABVPL010000037">
    <property type="protein sequence ID" value="VWB92025.1"/>
    <property type="molecule type" value="Genomic_DNA"/>
</dbReference>
<organism evidence="2 3">
    <name type="scientific">Burkholderia latens</name>
    <dbReference type="NCBI Taxonomy" id="488446"/>
    <lineage>
        <taxon>Bacteria</taxon>
        <taxon>Pseudomonadati</taxon>
        <taxon>Pseudomonadota</taxon>
        <taxon>Betaproteobacteria</taxon>
        <taxon>Burkholderiales</taxon>
        <taxon>Burkholderiaceae</taxon>
        <taxon>Burkholderia</taxon>
        <taxon>Burkholderia cepacia complex</taxon>
    </lineage>
</organism>
<dbReference type="AlphaFoldDB" id="A0A6P2NCH6"/>
<reference evidence="2 3" key="1">
    <citation type="submission" date="2019-09" db="EMBL/GenBank/DDBJ databases">
        <authorList>
            <person name="Depoorter E."/>
        </authorList>
    </citation>
    <scope>NUCLEOTIDE SEQUENCE [LARGE SCALE GENOMIC DNA]</scope>
    <source>
        <strain evidence="2">LMG 24064</strain>
    </source>
</reference>
<feature type="region of interest" description="Disordered" evidence="1">
    <location>
        <begin position="1"/>
        <end position="34"/>
    </location>
</feature>
<protein>
    <submittedName>
        <fullName evidence="2">Uncharacterized protein</fullName>
    </submittedName>
</protein>
<evidence type="ECO:0000313" key="3">
    <source>
        <dbReference type="Proteomes" id="UP000494222"/>
    </source>
</evidence>
<feature type="compositionally biased region" description="Polar residues" evidence="1">
    <location>
        <begin position="24"/>
        <end position="34"/>
    </location>
</feature>
<name>A0A6P2NCH6_9BURK</name>